<gene>
    <name evidence="2" type="ORF">GO499_06280</name>
</gene>
<dbReference type="EMBL" id="CP046620">
    <property type="protein sequence ID" value="QHQ34833.1"/>
    <property type="molecule type" value="Genomic_DNA"/>
</dbReference>
<dbReference type="KEGG" id="amaq:GO499_06280"/>
<name>A0A6P1SZN4_9RHOB</name>
<accession>A0A6P1SZN4</accession>
<dbReference type="Proteomes" id="UP000464495">
    <property type="component" value="Chromosome"/>
</dbReference>
<proteinExistence type="predicted"/>
<dbReference type="RefSeq" id="WP_161861399.1">
    <property type="nucleotide sequence ID" value="NZ_CP046620.1"/>
</dbReference>
<feature type="transmembrane region" description="Helical" evidence="1">
    <location>
        <begin position="7"/>
        <end position="33"/>
    </location>
</feature>
<keyword evidence="1" id="KW-0812">Transmembrane</keyword>
<protein>
    <submittedName>
        <fullName evidence="2">Paraquat-inducible membrane protein A</fullName>
    </submittedName>
</protein>
<keyword evidence="3" id="KW-1185">Reference proteome</keyword>
<feature type="transmembrane region" description="Helical" evidence="1">
    <location>
        <begin position="88"/>
        <end position="109"/>
    </location>
</feature>
<dbReference type="AlphaFoldDB" id="A0A6P1SZN4"/>
<evidence type="ECO:0000313" key="3">
    <source>
        <dbReference type="Proteomes" id="UP000464495"/>
    </source>
</evidence>
<sequence length="144" mass="15871">MQLTLKLANLALLIAFPVSWFLPLTKAGLLPYFDLDSISIVTGIQVLWEEDKALALLTALFAMVAPIMKTAMLSMVQFNLLKRRAMPLIEVTGKLAMADVFLIALYIVIVKGVGVGRVETAWGLYVFTALVLLSMLIAYLSKPR</sequence>
<feature type="transmembrane region" description="Helical" evidence="1">
    <location>
        <begin position="121"/>
        <end position="140"/>
    </location>
</feature>
<evidence type="ECO:0000256" key="1">
    <source>
        <dbReference type="SAM" id="Phobius"/>
    </source>
</evidence>
<keyword evidence="1" id="KW-0472">Membrane</keyword>
<reference evidence="2 3" key="1">
    <citation type="submission" date="2019-12" db="EMBL/GenBank/DDBJ databases">
        <title>Complete genome sequence of Algicella marina strain 9Alg 56(T) isolated from the red alga Tichocarpus crinitus.</title>
        <authorList>
            <person name="Kim S.-G."/>
            <person name="Nedashkovskaya O.I."/>
        </authorList>
    </citation>
    <scope>NUCLEOTIDE SEQUENCE [LARGE SCALE GENOMIC DNA]</scope>
    <source>
        <strain evidence="2 3">9Alg 56</strain>
    </source>
</reference>
<organism evidence="2 3">
    <name type="scientific">Algicella marina</name>
    <dbReference type="NCBI Taxonomy" id="2683284"/>
    <lineage>
        <taxon>Bacteria</taxon>
        <taxon>Pseudomonadati</taxon>
        <taxon>Pseudomonadota</taxon>
        <taxon>Alphaproteobacteria</taxon>
        <taxon>Rhodobacterales</taxon>
        <taxon>Paracoccaceae</taxon>
        <taxon>Algicella</taxon>
    </lineage>
</organism>
<keyword evidence="1" id="KW-1133">Transmembrane helix</keyword>
<dbReference type="Pfam" id="PF04403">
    <property type="entry name" value="PqiA"/>
    <property type="match status" value="1"/>
</dbReference>
<dbReference type="InterPro" id="IPR007498">
    <property type="entry name" value="PqiA-like"/>
</dbReference>
<evidence type="ECO:0000313" key="2">
    <source>
        <dbReference type="EMBL" id="QHQ34833.1"/>
    </source>
</evidence>
<feature type="transmembrane region" description="Helical" evidence="1">
    <location>
        <begin position="53"/>
        <end position="76"/>
    </location>
</feature>